<evidence type="ECO:0000256" key="13">
    <source>
        <dbReference type="ARBA" id="ARBA00023316"/>
    </source>
</evidence>
<keyword evidence="5 14" id="KW-0121">Carboxypeptidase</keyword>
<dbReference type="EMBL" id="SMGD01000011">
    <property type="protein sequence ID" value="TCK58645.1"/>
    <property type="molecule type" value="Genomic_DNA"/>
</dbReference>
<dbReference type="RefSeq" id="WP_131911609.1">
    <property type="nucleotide sequence ID" value="NZ_OU594967.1"/>
</dbReference>
<comment type="similarity">
    <text evidence="14">Belongs to the transpeptidase family. MrdA subfamily.</text>
</comment>
<feature type="active site" description="Acyl-ester intermediate" evidence="14">
    <location>
        <position position="331"/>
    </location>
</feature>
<evidence type="ECO:0000256" key="4">
    <source>
        <dbReference type="ARBA" id="ARBA00022519"/>
    </source>
</evidence>
<dbReference type="GO" id="GO:0005886">
    <property type="term" value="C:plasma membrane"/>
    <property type="evidence" value="ECO:0007669"/>
    <property type="project" value="UniProtKB-SubCell"/>
</dbReference>
<dbReference type="InterPro" id="IPR012338">
    <property type="entry name" value="Beta-lactam/transpept-like"/>
</dbReference>
<keyword evidence="11 14" id="KW-1133">Transmembrane helix</keyword>
<evidence type="ECO:0000256" key="11">
    <source>
        <dbReference type="ARBA" id="ARBA00022989"/>
    </source>
</evidence>
<reference evidence="17 18" key="1">
    <citation type="submission" date="2019-03" db="EMBL/GenBank/DDBJ databases">
        <title>Genomic Encyclopedia of Type Strains, Phase IV (KMG-IV): sequencing the most valuable type-strain genomes for metagenomic binning, comparative biology and taxonomic classification.</title>
        <authorList>
            <person name="Goeker M."/>
        </authorList>
    </citation>
    <scope>NUCLEOTIDE SEQUENCE [LARGE SCALE GENOMIC DNA]</scope>
    <source>
        <strain evidence="17 18">DSM 18577</strain>
    </source>
</reference>
<name>A0A4R1K3H8_9GAMM</name>
<dbReference type="InterPro" id="IPR005311">
    <property type="entry name" value="PBP_dimer"/>
</dbReference>
<keyword evidence="18" id="KW-1185">Reference proteome</keyword>
<dbReference type="SUPFAM" id="SSF56601">
    <property type="entry name" value="beta-lactamase/transpeptidase-like"/>
    <property type="match status" value="1"/>
</dbReference>
<keyword evidence="10 14" id="KW-0573">Peptidoglycan synthesis</keyword>
<dbReference type="InterPro" id="IPR036138">
    <property type="entry name" value="PBP_dimer_sf"/>
</dbReference>
<dbReference type="UniPathway" id="UPA00219"/>
<proteinExistence type="inferred from homology"/>
<keyword evidence="9 14" id="KW-0133">Cell shape</keyword>
<evidence type="ECO:0000256" key="6">
    <source>
        <dbReference type="ARBA" id="ARBA00022670"/>
    </source>
</evidence>
<dbReference type="Proteomes" id="UP000295565">
    <property type="component" value="Unassembled WGS sequence"/>
</dbReference>
<keyword evidence="3 14" id="KW-1003">Cell membrane</keyword>
<evidence type="ECO:0000256" key="14">
    <source>
        <dbReference type="HAMAP-Rule" id="MF_02081"/>
    </source>
</evidence>
<evidence type="ECO:0000256" key="8">
    <source>
        <dbReference type="ARBA" id="ARBA00022801"/>
    </source>
</evidence>
<dbReference type="GO" id="GO:0008658">
    <property type="term" value="F:penicillin binding"/>
    <property type="evidence" value="ECO:0007669"/>
    <property type="project" value="UniProtKB-UniRule"/>
</dbReference>
<comment type="pathway">
    <text evidence="14">Cell wall biogenesis; peptidoglycan biosynthesis.</text>
</comment>
<dbReference type="GO" id="GO:0009252">
    <property type="term" value="P:peptidoglycan biosynthetic process"/>
    <property type="evidence" value="ECO:0007669"/>
    <property type="project" value="UniProtKB-UniRule"/>
</dbReference>
<evidence type="ECO:0000256" key="12">
    <source>
        <dbReference type="ARBA" id="ARBA00023136"/>
    </source>
</evidence>
<protein>
    <recommendedName>
        <fullName evidence="14">Peptidoglycan D,D-transpeptidase MrdA</fullName>
        <ecNumber evidence="14">3.4.16.4</ecNumber>
    </recommendedName>
    <alternativeName>
        <fullName evidence="14">Penicillin-binding protein 2</fullName>
        <shortName evidence="14">PBP-2</shortName>
    </alternativeName>
</protein>
<dbReference type="GO" id="GO:0009002">
    <property type="term" value="F:serine-type D-Ala-D-Ala carboxypeptidase activity"/>
    <property type="evidence" value="ECO:0007669"/>
    <property type="project" value="UniProtKB-UniRule"/>
</dbReference>
<dbReference type="PANTHER" id="PTHR30627:SF2">
    <property type="entry name" value="PEPTIDOGLYCAN D,D-TRANSPEPTIDASE MRDA"/>
    <property type="match status" value="1"/>
</dbReference>
<dbReference type="InterPro" id="IPR050515">
    <property type="entry name" value="Beta-lactam/transpept"/>
</dbReference>
<comment type="caution">
    <text evidence="14">Lacks conserved residue(s) required for the propagation of feature annotation.</text>
</comment>
<feature type="domain" description="Penicillin-binding protein transpeptidase" evidence="15">
    <location>
        <begin position="272"/>
        <end position="595"/>
    </location>
</feature>
<feature type="domain" description="Penicillin-binding protein dimerisation" evidence="16">
    <location>
        <begin position="65"/>
        <end position="240"/>
    </location>
</feature>
<comment type="caution">
    <text evidence="17">The sequence shown here is derived from an EMBL/GenBank/DDBJ whole genome shotgun (WGS) entry which is preliminary data.</text>
</comment>
<evidence type="ECO:0000256" key="3">
    <source>
        <dbReference type="ARBA" id="ARBA00022475"/>
    </source>
</evidence>
<dbReference type="NCBIfam" id="TIGR03423">
    <property type="entry name" value="pbp2_mrdA"/>
    <property type="match status" value="1"/>
</dbReference>
<keyword evidence="8 14" id="KW-0378">Hydrolase</keyword>
<dbReference type="InterPro" id="IPR001460">
    <property type="entry name" value="PCN-bd_Tpept"/>
</dbReference>
<dbReference type="Gene3D" id="3.30.1390.30">
    <property type="entry name" value="Penicillin-binding protein 2a, domain 3"/>
    <property type="match status" value="1"/>
</dbReference>
<dbReference type="InterPro" id="IPR017790">
    <property type="entry name" value="Penicillin-binding_protein_2"/>
</dbReference>
<evidence type="ECO:0000259" key="15">
    <source>
        <dbReference type="Pfam" id="PF00905"/>
    </source>
</evidence>
<accession>A0A4R1K3H8</accession>
<evidence type="ECO:0000256" key="2">
    <source>
        <dbReference type="ARBA" id="ARBA00004236"/>
    </source>
</evidence>
<dbReference type="AlphaFoldDB" id="A0A4R1K3H8"/>
<dbReference type="OrthoDB" id="9766847at2"/>
<dbReference type="Pfam" id="PF03717">
    <property type="entry name" value="PBP_dimer"/>
    <property type="match status" value="1"/>
</dbReference>
<keyword evidence="12 14" id="KW-0472">Membrane</keyword>
<organism evidence="17 18">
    <name type="scientific">Celerinatantimonas diazotrophica</name>
    <dbReference type="NCBI Taxonomy" id="412034"/>
    <lineage>
        <taxon>Bacteria</taxon>
        <taxon>Pseudomonadati</taxon>
        <taxon>Pseudomonadota</taxon>
        <taxon>Gammaproteobacteria</taxon>
        <taxon>Celerinatantimonadaceae</taxon>
        <taxon>Celerinatantimonas</taxon>
    </lineage>
</organism>
<evidence type="ECO:0000256" key="1">
    <source>
        <dbReference type="ARBA" id="ARBA00004167"/>
    </source>
</evidence>
<evidence type="ECO:0000256" key="9">
    <source>
        <dbReference type="ARBA" id="ARBA00022960"/>
    </source>
</evidence>
<keyword evidence="4 14" id="KW-0997">Cell inner membrane</keyword>
<evidence type="ECO:0000259" key="16">
    <source>
        <dbReference type="Pfam" id="PF03717"/>
    </source>
</evidence>
<dbReference type="SUPFAM" id="SSF56519">
    <property type="entry name" value="Penicillin binding protein dimerisation domain"/>
    <property type="match status" value="1"/>
</dbReference>
<comment type="subcellular location">
    <subcellularLocation>
        <location evidence="14">Cell inner membrane</location>
        <topology evidence="14">Single-pass membrane protein</topology>
    </subcellularLocation>
    <subcellularLocation>
        <location evidence="2">Cell membrane</location>
    </subcellularLocation>
    <subcellularLocation>
        <location evidence="1">Membrane</location>
        <topology evidence="1">Single-pass membrane protein</topology>
    </subcellularLocation>
</comment>
<dbReference type="Gene3D" id="3.40.710.10">
    <property type="entry name" value="DD-peptidase/beta-lactamase superfamily"/>
    <property type="match status" value="1"/>
</dbReference>
<dbReference type="Pfam" id="PF00905">
    <property type="entry name" value="Transpeptidase"/>
    <property type="match status" value="1"/>
</dbReference>
<dbReference type="Gene3D" id="3.90.1310.10">
    <property type="entry name" value="Penicillin-binding protein 2a (Domain 2)"/>
    <property type="match status" value="1"/>
</dbReference>
<evidence type="ECO:0000313" key="18">
    <source>
        <dbReference type="Proteomes" id="UP000295565"/>
    </source>
</evidence>
<dbReference type="GO" id="GO:0006508">
    <property type="term" value="P:proteolysis"/>
    <property type="evidence" value="ECO:0007669"/>
    <property type="project" value="UniProtKB-KW"/>
</dbReference>
<feature type="transmembrane region" description="Helical" evidence="14">
    <location>
        <begin position="21"/>
        <end position="43"/>
    </location>
</feature>
<sequence>MLKKRIALRDHSAESALFMRRVLFCLIFVIVLLSVLFANLYYLQVKQYKQYTTRSNDNRINVLPIAPPRGLIYDRNGYLLAENRPSFDLQLIPEDVKNIHDTVDKLNKLLNIPDDEVTQFYKDLKHTRRFKPVVLMSELNDQQVAKFSVNQYQFPGVSIESHLTRYYPYGDALTHVVGYVSRINTSDLQRLDAEGQLSNYTATRNIGKRGIERYYEQLLHGKAGYQEVEVNNRGRIIRTLKVVPPVPGKDLYLNIDINLQLQAMSMLKGKRGAIVLLDAKDSGVLVMASSPSYNPNAFVNGISSKAYNQLLKSQNRPLINRATQGTYPPGSTVKPLLAIMGLETGKITPTEKIFDPGWFQIPNTKRKFRDWKRWGHGWVDVHKAIEESVDTYFYWLAYNTGIDTIHNYMSKFGFGQYTGIDIHEESKGNMPSRQWKHMRYHQPWWQGDTISVGIGQGYWTATPLQLAEAINILANNGKVITPRILNSVSANGQKIEVPPDIRKPIKLHNPKNWTIAQNGMYAVVNDIHGTAHRAFLGADYVAAGKTGTAQLVSRADGEAIRKDLAKRHRDNGMFVGYAPFKHPKIIASVALQNAGSSYPAIMFARRLFDSYFARNPESTSHE</sequence>
<comment type="function">
    <text evidence="14">Catalyzes cross-linking of the peptidoglycan cell wall.</text>
</comment>
<dbReference type="EC" id="3.4.16.4" evidence="14"/>
<dbReference type="HAMAP" id="MF_02081">
    <property type="entry name" value="MrdA_transpept"/>
    <property type="match status" value="1"/>
</dbReference>
<comment type="catalytic activity">
    <reaction evidence="14">
        <text>Preferential cleavage: (Ac)2-L-Lys-D-Ala-|-D-Ala. Also transpeptidation of peptidyl-alanyl moieties that are N-acyl substituents of D-alanine.</text>
        <dbReference type="EC" id="3.4.16.4"/>
    </reaction>
</comment>
<dbReference type="GO" id="GO:0071972">
    <property type="term" value="F:peptidoglycan L,D-transpeptidase activity"/>
    <property type="evidence" value="ECO:0007669"/>
    <property type="project" value="TreeGrafter"/>
</dbReference>
<dbReference type="GO" id="GO:0071555">
    <property type="term" value="P:cell wall organization"/>
    <property type="evidence" value="ECO:0007669"/>
    <property type="project" value="UniProtKB-KW"/>
</dbReference>
<keyword evidence="6 14" id="KW-0645">Protease</keyword>
<evidence type="ECO:0000256" key="10">
    <source>
        <dbReference type="ARBA" id="ARBA00022984"/>
    </source>
</evidence>
<keyword evidence="13 14" id="KW-0961">Cell wall biogenesis/degradation</keyword>
<dbReference type="PANTHER" id="PTHR30627">
    <property type="entry name" value="PEPTIDOGLYCAN D,D-TRANSPEPTIDASE"/>
    <property type="match status" value="1"/>
</dbReference>
<evidence type="ECO:0000313" key="17">
    <source>
        <dbReference type="EMBL" id="TCK58645.1"/>
    </source>
</evidence>
<evidence type="ECO:0000256" key="7">
    <source>
        <dbReference type="ARBA" id="ARBA00022692"/>
    </source>
</evidence>
<keyword evidence="7 14" id="KW-0812">Transmembrane</keyword>
<evidence type="ECO:0000256" key="5">
    <source>
        <dbReference type="ARBA" id="ARBA00022645"/>
    </source>
</evidence>
<dbReference type="FunFam" id="3.90.1310.10:FF:000001">
    <property type="entry name" value="Peptidoglycan D,D-transpeptidase MrdA"/>
    <property type="match status" value="1"/>
</dbReference>
<dbReference type="GO" id="GO:0008360">
    <property type="term" value="P:regulation of cell shape"/>
    <property type="evidence" value="ECO:0007669"/>
    <property type="project" value="UniProtKB-KW"/>
</dbReference>
<gene>
    <name evidence="14" type="primary">mrdA</name>
    <name evidence="17" type="ORF">EV690_0782</name>
</gene>